<dbReference type="EMBL" id="DACQKT010000082">
    <property type="protein sequence ID" value="HAS6680566.1"/>
    <property type="molecule type" value="Genomic_DNA"/>
</dbReference>
<evidence type="ECO:0000313" key="1">
    <source>
        <dbReference type="EMBL" id="HAS6678598.1"/>
    </source>
</evidence>
<accession>A0A8H9K4U0</accession>
<organism evidence="2">
    <name type="scientific">Vibrio parahaemolyticus</name>
    <dbReference type="NCBI Taxonomy" id="670"/>
    <lineage>
        <taxon>Bacteria</taxon>
        <taxon>Pseudomonadati</taxon>
        <taxon>Pseudomonadota</taxon>
        <taxon>Gammaproteobacteria</taxon>
        <taxon>Vibrionales</taxon>
        <taxon>Vibrionaceae</taxon>
        <taxon>Vibrio</taxon>
    </lineage>
</organism>
<dbReference type="EMBL" id="DACQKT010000009">
    <property type="protein sequence ID" value="HAS6678598.1"/>
    <property type="molecule type" value="Genomic_DNA"/>
</dbReference>
<dbReference type="Proteomes" id="UP000856022">
    <property type="component" value="Unassembled WGS sequence"/>
</dbReference>
<reference evidence="2" key="2">
    <citation type="submission" date="2019-12" db="EMBL/GenBank/DDBJ databases">
        <authorList>
            <consortium name="NCBI Pathogen Detection Project"/>
        </authorList>
    </citation>
    <scope>NUCLEOTIDE SEQUENCE</scope>
    <source>
        <strain evidence="2">1930</strain>
    </source>
</reference>
<sequence length="107" mass="12186">MLNETEKRRALKNAMERLHREGSEVVGFAMKGLAMPVITIEMPPTWLLPKAVPMRERINGKMVDISVARLSGCVVRWFSNGLPEAYQITQYLNPYAPELIAQWPANF</sequence>
<gene>
    <name evidence="1" type="ORF">I7278_17480</name>
    <name evidence="2" type="ORF">I7278_27810</name>
</gene>
<comment type="caution">
    <text evidence="2">The sequence shown here is derived from an EMBL/GenBank/DDBJ whole genome shotgun (WGS) entry which is preliminary data.</text>
</comment>
<protein>
    <submittedName>
        <fullName evidence="2">Uncharacterized protein</fullName>
    </submittedName>
</protein>
<proteinExistence type="predicted"/>
<dbReference type="AlphaFoldDB" id="A0A8H9K4U0"/>
<name>A0A8H9K4U0_VIBPH</name>
<reference evidence="2" key="1">
    <citation type="journal article" date="2018" name="Genome Biol.">
        <title>SKESA: strategic k-mer extension for scrupulous assemblies.</title>
        <authorList>
            <person name="Souvorov A."/>
            <person name="Agarwala R."/>
            <person name="Lipman D.J."/>
        </authorList>
    </citation>
    <scope>NUCLEOTIDE SEQUENCE</scope>
    <source>
        <strain evidence="2">1930</strain>
    </source>
</reference>
<evidence type="ECO:0000313" key="2">
    <source>
        <dbReference type="EMBL" id="HAS6680566.1"/>
    </source>
</evidence>